<evidence type="ECO:0000313" key="1">
    <source>
        <dbReference type="EMBL" id="CCA26060.1"/>
    </source>
</evidence>
<dbReference type="EMBL" id="FR824388">
    <property type="protein sequence ID" value="CCA26060.1"/>
    <property type="molecule type" value="Genomic_DNA"/>
</dbReference>
<accession>F0WX69</accession>
<organism evidence="1">
    <name type="scientific">Albugo laibachii Nc14</name>
    <dbReference type="NCBI Taxonomy" id="890382"/>
    <lineage>
        <taxon>Eukaryota</taxon>
        <taxon>Sar</taxon>
        <taxon>Stramenopiles</taxon>
        <taxon>Oomycota</taxon>
        <taxon>Peronosporomycetes</taxon>
        <taxon>Albuginales</taxon>
        <taxon>Albuginaceae</taxon>
        <taxon>Albugo</taxon>
    </lineage>
</organism>
<sequence>MKWKSYGSDVPPSGLFDTLIQTYKITSTIAKSHYLYIQGENELRRVEIKRKFKPTKHRRNCKCLLQHAEQIFSELSTATTIKSASSSFWQSSECDLANLPP</sequence>
<gene>
    <name evidence="1" type="primary">AlNc14C343G10827</name>
    <name evidence="1" type="ORF">ALNC14_122040</name>
</gene>
<protein>
    <submittedName>
        <fullName evidence="1">AlNc14C343G10827 protein</fullName>
    </submittedName>
</protein>
<reference evidence="1" key="2">
    <citation type="submission" date="2011-02" db="EMBL/GenBank/DDBJ databases">
        <authorList>
            <person name="MacLean D."/>
        </authorList>
    </citation>
    <scope>NUCLEOTIDE SEQUENCE</scope>
</reference>
<reference evidence="1" key="1">
    <citation type="journal article" date="2011" name="PLoS Biol.">
        <title>Gene gain and loss during evolution of obligate parasitism in the white rust pathogen of Arabidopsis thaliana.</title>
        <authorList>
            <person name="Kemen E."/>
            <person name="Gardiner A."/>
            <person name="Schultz-Larsen T."/>
            <person name="Kemen A.C."/>
            <person name="Balmuth A.L."/>
            <person name="Robert-Seilaniantz A."/>
            <person name="Bailey K."/>
            <person name="Holub E."/>
            <person name="Studholme D.J."/>
            <person name="Maclean D."/>
            <person name="Jones J.D."/>
        </authorList>
    </citation>
    <scope>NUCLEOTIDE SEQUENCE</scope>
</reference>
<dbReference type="HOGENOM" id="CLU_2296946_0_0_1"/>
<dbReference type="AlphaFoldDB" id="F0WX69"/>
<proteinExistence type="predicted"/>
<name>F0WX69_9STRA</name>